<evidence type="ECO:0000256" key="7">
    <source>
        <dbReference type="ARBA" id="ARBA00022714"/>
    </source>
</evidence>
<keyword evidence="8" id="KW-0479">Metal-binding</keyword>
<dbReference type="PANTHER" id="PTHR11601">
    <property type="entry name" value="CYSTEINE DESULFURYLASE FAMILY MEMBER"/>
    <property type="match status" value="1"/>
</dbReference>
<dbReference type="EMBL" id="SLXO01000001">
    <property type="protein sequence ID" value="TCP38404.1"/>
    <property type="molecule type" value="Genomic_DNA"/>
</dbReference>
<proteinExistence type="inferred from homology"/>
<evidence type="ECO:0000256" key="9">
    <source>
        <dbReference type="ARBA" id="ARBA00022898"/>
    </source>
</evidence>
<evidence type="ECO:0000313" key="15">
    <source>
        <dbReference type="EMBL" id="TCP38404.1"/>
    </source>
</evidence>
<dbReference type="FunCoup" id="A0A4R2PTE9">
    <property type="interactions" value="544"/>
</dbReference>
<dbReference type="GO" id="GO:0046872">
    <property type="term" value="F:metal ion binding"/>
    <property type="evidence" value="ECO:0007669"/>
    <property type="project" value="UniProtKB-KW"/>
</dbReference>
<keyword evidence="9" id="KW-0663">Pyridoxal phosphate</keyword>
<dbReference type="RefSeq" id="WP_132706809.1">
    <property type="nucleotide sequence ID" value="NZ_JACIGF010000001.1"/>
</dbReference>
<keyword evidence="6" id="KW-0808">Transferase</keyword>
<keyword evidence="11" id="KW-0411">Iron-sulfur</keyword>
<evidence type="ECO:0000256" key="8">
    <source>
        <dbReference type="ARBA" id="ARBA00022723"/>
    </source>
</evidence>
<dbReference type="GO" id="GO:0005829">
    <property type="term" value="C:cytosol"/>
    <property type="evidence" value="ECO:0007669"/>
    <property type="project" value="TreeGrafter"/>
</dbReference>
<evidence type="ECO:0000256" key="5">
    <source>
        <dbReference type="ARBA" id="ARBA00013558"/>
    </source>
</evidence>
<sequence length="396" mass="41468">MTERPTARTPIYLDYQATTPVDQRVVEAMRPYFEGRFGNPHSSTHRYGWEAEAGVERARRQVADLIGAAAHEITFTSGATEANNLVIKGVADALGPTKNHMITAATEHKCVLESLRTVEARGWRVDVLPVDADGLIDLEQLAGLLTPRTALVSIMAVNNEIGTIQPLAEIGALCRAAGVLFHTDAAQAFGKVALDVTAQSVDFLSLSGHKIYGPKGIGALYKRRAPEVVVTPQMSGGGQEHGLRSGTVAAPLAVGLGAAAAIAAADGDADEARIAALAERFLAHVRADLGGVRLNGGWARRYRGNLNLSFPGLDGDLLLARLRGLAVSSGAACASAAEGSSYVLRAIGLDEAAIRASLRIGFGRFTTADEVDRAAQTLVRTVHSLGGLDTAVPAAV</sequence>
<evidence type="ECO:0000313" key="16">
    <source>
        <dbReference type="Proteomes" id="UP000295399"/>
    </source>
</evidence>
<name>A0A4R2PTE9_RHOSA</name>
<dbReference type="InterPro" id="IPR000192">
    <property type="entry name" value="Aminotrans_V_dom"/>
</dbReference>
<dbReference type="InParanoid" id="A0A4R2PTE9"/>
<dbReference type="SUPFAM" id="SSF53383">
    <property type="entry name" value="PLP-dependent transferases"/>
    <property type="match status" value="1"/>
</dbReference>
<keyword evidence="7" id="KW-0001">2Fe-2S</keyword>
<dbReference type="GO" id="GO:0016226">
    <property type="term" value="P:iron-sulfur cluster assembly"/>
    <property type="evidence" value="ECO:0007669"/>
    <property type="project" value="TreeGrafter"/>
</dbReference>
<dbReference type="InterPro" id="IPR020578">
    <property type="entry name" value="Aminotrans_V_PyrdxlP_BS"/>
</dbReference>
<comment type="function">
    <text evidence="2">Catalyzes the removal of elemental sulfur atoms from cysteine to produce alanine. Seems to participate in the biosynthesis of the nitrogenase metalloclusters by providing the inorganic sulfur required for the Fe-S core formation.</text>
</comment>
<organism evidence="15 16">
    <name type="scientific">Rhodothalassium salexigens DSM 2132</name>
    <dbReference type="NCBI Taxonomy" id="1188247"/>
    <lineage>
        <taxon>Bacteria</taxon>
        <taxon>Pseudomonadati</taxon>
        <taxon>Pseudomonadota</taxon>
        <taxon>Alphaproteobacteria</taxon>
        <taxon>Rhodothalassiales</taxon>
        <taxon>Rhodothalassiaceae</taxon>
        <taxon>Rhodothalassium</taxon>
    </lineage>
</organism>
<keyword evidence="10" id="KW-0408">Iron</keyword>
<dbReference type="Pfam" id="PF00266">
    <property type="entry name" value="Aminotran_5"/>
    <property type="match status" value="1"/>
</dbReference>
<reference evidence="15 16" key="1">
    <citation type="submission" date="2019-03" db="EMBL/GenBank/DDBJ databases">
        <title>Genomic Encyclopedia of Type Strains, Phase IV (KMG-IV): sequencing the most valuable type-strain genomes for metagenomic binning, comparative biology and taxonomic classification.</title>
        <authorList>
            <person name="Goeker M."/>
        </authorList>
    </citation>
    <scope>NUCLEOTIDE SEQUENCE [LARGE SCALE GENOMIC DNA]</scope>
    <source>
        <strain evidence="15 16">DSM 2132</strain>
    </source>
</reference>
<dbReference type="InterPro" id="IPR015424">
    <property type="entry name" value="PyrdxlP-dep_Trfase"/>
</dbReference>
<accession>A0A4R2PTE9</accession>
<evidence type="ECO:0000256" key="11">
    <source>
        <dbReference type="ARBA" id="ARBA00023014"/>
    </source>
</evidence>
<gene>
    <name evidence="15" type="ORF">EV659_101308</name>
</gene>
<feature type="domain" description="Aminotransferase class V" evidence="14">
    <location>
        <begin position="11"/>
        <end position="373"/>
    </location>
</feature>
<evidence type="ECO:0000256" key="3">
    <source>
        <dbReference type="ARBA" id="ARBA00006490"/>
    </source>
</evidence>
<comment type="similarity">
    <text evidence="3">Belongs to the class-V pyridoxal-phosphate-dependent aminotransferase family. NifS/IscS subfamily.</text>
</comment>
<dbReference type="GO" id="GO:0051537">
    <property type="term" value="F:2 iron, 2 sulfur cluster binding"/>
    <property type="evidence" value="ECO:0007669"/>
    <property type="project" value="UniProtKB-KW"/>
</dbReference>
<comment type="catalytic activity">
    <reaction evidence="12">
        <text>(sulfur carrier)-H + L-cysteine = (sulfur carrier)-SH + L-alanine</text>
        <dbReference type="Rhea" id="RHEA:43892"/>
        <dbReference type="Rhea" id="RHEA-COMP:14737"/>
        <dbReference type="Rhea" id="RHEA-COMP:14739"/>
        <dbReference type="ChEBI" id="CHEBI:29917"/>
        <dbReference type="ChEBI" id="CHEBI:35235"/>
        <dbReference type="ChEBI" id="CHEBI:57972"/>
        <dbReference type="ChEBI" id="CHEBI:64428"/>
        <dbReference type="EC" id="2.8.1.7"/>
    </reaction>
</comment>
<dbReference type="InterPro" id="IPR016454">
    <property type="entry name" value="Cysteine_dSase"/>
</dbReference>
<dbReference type="PIRSF" id="PIRSF005572">
    <property type="entry name" value="NifS"/>
    <property type="match status" value="1"/>
</dbReference>
<evidence type="ECO:0000259" key="14">
    <source>
        <dbReference type="Pfam" id="PF00266"/>
    </source>
</evidence>
<keyword evidence="16" id="KW-1185">Reference proteome</keyword>
<dbReference type="Proteomes" id="UP000295399">
    <property type="component" value="Unassembled WGS sequence"/>
</dbReference>
<protein>
    <recommendedName>
        <fullName evidence="5">Cysteine desulfurase</fullName>
        <ecNumber evidence="4">2.8.1.7</ecNumber>
    </recommendedName>
</protein>
<dbReference type="InterPro" id="IPR015422">
    <property type="entry name" value="PyrdxlP-dep_Trfase_small"/>
</dbReference>
<dbReference type="AlphaFoldDB" id="A0A4R2PTE9"/>
<dbReference type="InterPro" id="IPR015421">
    <property type="entry name" value="PyrdxlP-dep_Trfase_major"/>
</dbReference>
<dbReference type="Gene3D" id="3.90.1150.10">
    <property type="entry name" value="Aspartate Aminotransferase, domain 1"/>
    <property type="match status" value="1"/>
</dbReference>
<comment type="cofactor">
    <cofactor evidence="1 13">
        <name>pyridoxal 5'-phosphate</name>
        <dbReference type="ChEBI" id="CHEBI:597326"/>
    </cofactor>
</comment>
<evidence type="ECO:0000256" key="2">
    <source>
        <dbReference type="ARBA" id="ARBA00003120"/>
    </source>
</evidence>
<dbReference type="GO" id="GO:0031071">
    <property type="term" value="F:cysteine desulfurase activity"/>
    <property type="evidence" value="ECO:0007669"/>
    <property type="project" value="UniProtKB-EC"/>
</dbReference>
<evidence type="ECO:0000256" key="10">
    <source>
        <dbReference type="ARBA" id="ARBA00023004"/>
    </source>
</evidence>
<comment type="caution">
    <text evidence="15">The sequence shown here is derived from an EMBL/GenBank/DDBJ whole genome shotgun (WGS) entry which is preliminary data.</text>
</comment>
<dbReference type="EC" id="2.8.1.7" evidence="4"/>
<dbReference type="Gene3D" id="3.40.640.10">
    <property type="entry name" value="Type I PLP-dependent aspartate aminotransferase-like (Major domain)"/>
    <property type="match status" value="1"/>
</dbReference>
<dbReference type="OrthoDB" id="9804366at2"/>
<evidence type="ECO:0000256" key="13">
    <source>
        <dbReference type="RuleBase" id="RU004504"/>
    </source>
</evidence>
<evidence type="ECO:0000256" key="1">
    <source>
        <dbReference type="ARBA" id="ARBA00001933"/>
    </source>
</evidence>
<dbReference type="PROSITE" id="PS00595">
    <property type="entry name" value="AA_TRANSFER_CLASS_5"/>
    <property type="match status" value="1"/>
</dbReference>
<evidence type="ECO:0000256" key="6">
    <source>
        <dbReference type="ARBA" id="ARBA00022679"/>
    </source>
</evidence>
<dbReference type="PANTHER" id="PTHR11601:SF34">
    <property type="entry name" value="CYSTEINE DESULFURASE"/>
    <property type="match status" value="1"/>
</dbReference>
<evidence type="ECO:0000256" key="4">
    <source>
        <dbReference type="ARBA" id="ARBA00012239"/>
    </source>
</evidence>
<evidence type="ECO:0000256" key="12">
    <source>
        <dbReference type="ARBA" id="ARBA00050776"/>
    </source>
</evidence>
<dbReference type="FunFam" id="3.40.640.10:FF:000003">
    <property type="entry name" value="Cysteine desulfurase IscS"/>
    <property type="match status" value="1"/>
</dbReference>